<dbReference type="EMBL" id="OOFM01000005">
    <property type="protein sequence ID" value="SPL66465.1"/>
    <property type="molecule type" value="Genomic_DNA"/>
</dbReference>
<dbReference type="EMBL" id="OOFM01000004">
    <property type="protein sequence ID" value="SPL64047.1"/>
    <property type="molecule type" value="Genomic_DNA"/>
</dbReference>
<evidence type="ECO:0000313" key="5">
    <source>
        <dbReference type="Proteomes" id="UP000246073"/>
    </source>
</evidence>
<protein>
    <submittedName>
        <fullName evidence="1">Uncharacterized protein</fullName>
    </submittedName>
</protein>
<name>A0A2P9HFV2_9HYPH</name>
<evidence type="ECO:0000313" key="1">
    <source>
        <dbReference type="EMBL" id="SPL62971.1"/>
    </source>
</evidence>
<sequence length="52" mass="6351">MIELCYLDDRKIVWCVKYVLVKFERDQGFEYLSETEDVLTKIANYQIFNLRV</sequence>
<evidence type="ECO:0000313" key="3">
    <source>
        <dbReference type="EMBL" id="SPL66238.1"/>
    </source>
</evidence>
<proteinExistence type="predicted"/>
<evidence type="ECO:0000313" key="2">
    <source>
        <dbReference type="EMBL" id="SPL64047.1"/>
    </source>
</evidence>
<dbReference type="Proteomes" id="UP000246073">
    <property type="component" value="Unassembled WGS sequence"/>
</dbReference>
<dbReference type="AlphaFoldDB" id="A0A2P9HFV2"/>
<dbReference type="EMBL" id="OOFM01000005">
    <property type="protein sequence ID" value="SPL66238.1"/>
    <property type="molecule type" value="Genomic_DNA"/>
</dbReference>
<accession>A0A2P9HFV2</accession>
<gene>
    <name evidence="3" type="ORF">OHAE_2105</name>
    <name evidence="4" type="ORF">OHAE_2332</name>
    <name evidence="1" type="ORF">OHAE_2903</name>
    <name evidence="2" type="ORF">OHAE_3979</name>
</gene>
<dbReference type="EMBL" id="OOFM01000004">
    <property type="protein sequence ID" value="SPL62971.1"/>
    <property type="molecule type" value="Genomic_DNA"/>
</dbReference>
<reference evidence="1" key="2">
    <citation type="submission" date="2017-12" db="EMBL/GenBank/DDBJ databases">
        <authorList>
            <person name="Hurst M.R.H."/>
        </authorList>
    </citation>
    <scope>NUCLEOTIDE SEQUENCE [LARGE SCALE GENOMIC DNA]</scope>
    <source>
        <strain evidence="1">FI11154</strain>
    </source>
</reference>
<organism evidence="1 5">
    <name type="scientific">Ochrobactrum soli</name>
    <dbReference type="NCBI Taxonomy" id="2448455"/>
    <lineage>
        <taxon>Bacteria</taxon>
        <taxon>Pseudomonadati</taxon>
        <taxon>Pseudomonadota</taxon>
        <taxon>Alphaproteobacteria</taxon>
        <taxon>Hyphomicrobiales</taxon>
        <taxon>Brucellaceae</taxon>
        <taxon>Brucella/Ochrobactrum group</taxon>
        <taxon>Ochrobactrum</taxon>
    </lineage>
</organism>
<reference evidence="5" key="1">
    <citation type="submission" date="2017-12" db="EMBL/GenBank/DDBJ databases">
        <authorList>
            <person name="Diaz M."/>
        </authorList>
    </citation>
    <scope>NUCLEOTIDE SEQUENCE [LARGE SCALE GENOMIC DNA]</scope>
    <source>
        <strain evidence="5">FI11154</strain>
    </source>
</reference>
<evidence type="ECO:0000313" key="4">
    <source>
        <dbReference type="EMBL" id="SPL66465.1"/>
    </source>
</evidence>